<evidence type="ECO:0000313" key="4">
    <source>
        <dbReference type="Proteomes" id="UP000297422"/>
    </source>
</evidence>
<dbReference type="InterPro" id="IPR045851">
    <property type="entry name" value="AMP-bd_C_sf"/>
</dbReference>
<keyword evidence="4" id="KW-1185">Reference proteome</keyword>
<accession>A0ABY2NAJ1</accession>
<reference evidence="4" key="1">
    <citation type="journal article" date="2019" name="PLoS Negl. Trop. Dis.">
        <title>Revisiting the worldwide diversity of Leptospira species in the environment.</title>
        <authorList>
            <person name="Vincent A.T."/>
            <person name="Schiettekatte O."/>
            <person name="Bourhy P."/>
            <person name="Veyrier F.J."/>
            <person name="Picardeau M."/>
        </authorList>
    </citation>
    <scope>NUCLEOTIDE SEQUENCE [LARGE SCALE GENOMIC DNA]</scope>
    <source>
        <strain evidence="4">201702407</strain>
    </source>
</reference>
<dbReference type="GO" id="GO:0016874">
    <property type="term" value="F:ligase activity"/>
    <property type="evidence" value="ECO:0007669"/>
    <property type="project" value="UniProtKB-KW"/>
</dbReference>
<gene>
    <name evidence="3" type="ORF">EHQ90_03930</name>
</gene>
<dbReference type="PANTHER" id="PTHR43767">
    <property type="entry name" value="LONG-CHAIN-FATTY-ACID--COA LIGASE"/>
    <property type="match status" value="1"/>
</dbReference>
<keyword evidence="3" id="KW-0436">Ligase</keyword>
<dbReference type="Gene3D" id="3.40.50.12780">
    <property type="entry name" value="N-terminal domain of ligase-like"/>
    <property type="match status" value="1"/>
</dbReference>
<comment type="caution">
    <text evidence="3">The sequence shown here is derived from an EMBL/GenBank/DDBJ whole genome shotgun (WGS) entry which is preliminary data.</text>
</comment>
<feature type="domain" description="AMP-binding enzyme C-terminal" evidence="2">
    <location>
        <begin position="431"/>
        <end position="506"/>
    </location>
</feature>
<proteinExistence type="predicted"/>
<dbReference type="InterPro" id="IPR042099">
    <property type="entry name" value="ANL_N_sf"/>
</dbReference>
<protein>
    <submittedName>
        <fullName evidence="3">Long-chain fatty acid--CoA ligase</fullName>
    </submittedName>
</protein>
<dbReference type="PROSITE" id="PS00455">
    <property type="entry name" value="AMP_BINDING"/>
    <property type="match status" value="1"/>
</dbReference>
<dbReference type="InterPro" id="IPR000873">
    <property type="entry name" value="AMP-dep_synth/lig_dom"/>
</dbReference>
<dbReference type="InterPro" id="IPR050237">
    <property type="entry name" value="ATP-dep_AMP-bd_enzyme"/>
</dbReference>
<name>A0ABY2NAJ1_9LEPT</name>
<dbReference type="SUPFAM" id="SSF56801">
    <property type="entry name" value="Acetyl-CoA synthetase-like"/>
    <property type="match status" value="1"/>
</dbReference>
<dbReference type="InterPro" id="IPR020845">
    <property type="entry name" value="AMP-binding_CS"/>
</dbReference>
<dbReference type="PANTHER" id="PTHR43767:SF1">
    <property type="entry name" value="NONRIBOSOMAL PEPTIDE SYNTHASE PES1 (EUROFUNG)-RELATED"/>
    <property type="match status" value="1"/>
</dbReference>
<dbReference type="InterPro" id="IPR025110">
    <property type="entry name" value="AMP-bd_C"/>
</dbReference>
<dbReference type="RefSeq" id="WP_135684148.1">
    <property type="nucleotide sequence ID" value="NZ_RQEQ01000019.1"/>
</dbReference>
<dbReference type="Proteomes" id="UP000297422">
    <property type="component" value="Unassembled WGS sequence"/>
</dbReference>
<evidence type="ECO:0000259" key="1">
    <source>
        <dbReference type="Pfam" id="PF00501"/>
    </source>
</evidence>
<organism evidence="3 4">
    <name type="scientific">Leptospira stimsonii</name>
    <dbReference type="NCBI Taxonomy" id="2202203"/>
    <lineage>
        <taxon>Bacteria</taxon>
        <taxon>Pseudomonadati</taxon>
        <taxon>Spirochaetota</taxon>
        <taxon>Spirochaetia</taxon>
        <taxon>Leptospirales</taxon>
        <taxon>Leptospiraceae</taxon>
        <taxon>Leptospira</taxon>
    </lineage>
</organism>
<evidence type="ECO:0000259" key="2">
    <source>
        <dbReference type="Pfam" id="PF13193"/>
    </source>
</evidence>
<dbReference type="EMBL" id="RQGT01000028">
    <property type="protein sequence ID" value="TGM20192.1"/>
    <property type="molecule type" value="Genomic_DNA"/>
</dbReference>
<dbReference type="Pfam" id="PF00501">
    <property type="entry name" value="AMP-binding"/>
    <property type="match status" value="1"/>
</dbReference>
<dbReference type="Pfam" id="PF13193">
    <property type="entry name" value="AMP-binding_C"/>
    <property type="match status" value="1"/>
</dbReference>
<feature type="domain" description="AMP-dependent synthetase/ligase" evidence="1">
    <location>
        <begin position="10"/>
        <end position="381"/>
    </location>
</feature>
<dbReference type="Gene3D" id="3.30.300.30">
    <property type="match status" value="1"/>
</dbReference>
<sequence length="524" mass="59290">MKYRHIPELLDKQADRYKNKPFIIFQDKETSYEELVLQSRKTANILILQTGFAEQDRLGILLPNGVDFLMFFFGGMYAGGSALPFNILLKSEELLYQINHSEINVLVTNAKFLNLIYPVLDRMEKLKYILLLGNETEQIKIDPINIIHFESELRHSSSEPPKTIENIKSENVAGMLYTSGTTGRPKGCMLSHKNYLCNAEQISSRLNPEETDFNMCIMPLFHVNAQVGSVIYTLYSGSTLVLEEQFKPRSFLPTLKKYSCRTFSAVPAIYNYLNEMPEYKENGDDLSFLRACICGAAPMPVEVFKNFEGKFGAKILEGYGLSEGTCASTLNPLVGVRKVGSIGIPIDGQEVRIMDDKGNFLSSGQIGEIIVKGNNVMVGYFKDEIATKETIQDGWLHTGDLGHMDKDGYLFITGRKKEMLIRGGENIYPREIEETLYQLPAVMDCAVIGFPDDKYGEQVVAVIQTKENFDLDEKMIKKFLKDRLANYKVPGIVIFVTEFPRTASGKIQKLKLRENLIEERVTSR</sequence>
<evidence type="ECO:0000313" key="3">
    <source>
        <dbReference type="EMBL" id="TGM20192.1"/>
    </source>
</evidence>